<evidence type="ECO:0000256" key="1">
    <source>
        <dbReference type="ARBA" id="ARBA00023125"/>
    </source>
</evidence>
<dbReference type="EMBL" id="JBCEWA010000009">
    <property type="protein sequence ID" value="MEL5989125.1"/>
    <property type="molecule type" value="Genomic_DNA"/>
</dbReference>
<reference evidence="4 5" key="1">
    <citation type="submission" date="2024-04" db="EMBL/GenBank/DDBJ databases">
        <authorList>
            <person name="Wu Y.S."/>
            <person name="Zhang L."/>
        </authorList>
    </citation>
    <scope>NUCLEOTIDE SEQUENCE [LARGE SCALE GENOMIC DNA]</scope>
    <source>
        <strain evidence="4 5">KG-01</strain>
    </source>
</reference>
<evidence type="ECO:0000259" key="3">
    <source>
        <dbReference type="PROSITE" id="PS50977"/>
    </source>
</evidence>
<name>A0ABU9LPQ1_9BACL</name>
<comment type="caution">
    <text evidence="4">The sequence shown here is derived from an EMBL/GenBank/DDBJ whole genome shotgun (WGS) entry which is preliminary data.</text>
</comment>
<feature type="DNA-binding region" description="H-T-H motif" evidence="2">
    <location>
        <begin position="34"/>
        <end position="53"/>
    </location>
</feature>
<accession>A0ABU9LPQ1</accession>
<gene>
    <name evidence="4" type="ORF">AAF454_11985</name>
</gene>
<evidence type="ECO:0000313" key="5">
    <source>
        <dbReference type="Proteomes" id="UP001398420"/>
    </source>
</evidence>
<dbReference type="Proteomes" id="UP001398420">
    <property type="component" value="Unassembled WGS sequence"/>
</dbReference>
<dbReference type="InterPro" id="IPR009057">
    <property type="entry name" value="Homeodomain-like_sf"/>
</dbReference>
<dbReference type="InterPro" id="IPR039532">
    <property type="entry name" value="TetR_C_Firmicutes"/>
</dbReference>
<dbReference type="InterPro" id="IPR001647">
    <property type="entry name" value="HTH_TetR"/>
</dbReference>
<dbReference type="SUPFAM" id="SSF46689">
    <property type="entry name" value="Homeodomain-like"/>
    <property type="match status" value="1"/>
</dbReference>
<keyword evidence="5" id="KW-1185">Reference proteome</keyword>
<proteinExistence type="predicted"/>
<organism evidence="4 5">
    <name type="scientific">Kurthia gibsonii</name>
    <dbReference type="NCBI Taxonomy" id="33946"/>
    <lineage>
        <taxon>Bacteria</taxon>
        <taxon>Bacillati</taxon>
        <taxon>Bacillota</taxon>
        <taxon>Bacilli</taxon>
        <taxon>Bacillales</taxon>
        <taxon>Caryophanaceae</taxon>
        <taxon>Kurthia</taxon>
    </lineage>
</organism>
<dbReference type="Gene3D" id="1.10.357.10">
    <property type="entry name" value="Tetracycline Repressor, domain 2"/>
    <property type="match status" value="1"/>
</dbReference>
<dbReference type="PROSITE" id="PS50977">
    <property type="entry name" value="HTH_TETR_2"/>
    <property type="match status" value="1"/>
</dbReference>
<dbReference type="RefSeq" id="WP_068454321.1">
    <property type="nucleotide sequence ID" value="NZ_CP147847.1"/>
</dbReference>
<dbReference type="PANTHER" id="PTHR43479">
    <property type="entry name" value="ACREF/ENVCD OPERON REPRESSOR-RELATED"/>
    <property type="match status" value="1"/>
</dbReference>
<dbReference type="PANTHER" id="PTHR43479:SF7">
    <property type="entry name" value="TETR-FAMILY TRANSCRIPTIONAL REGULATOR"/>
    <property type="match status" value="1"/>
</dbReference>
<evidence type="ECO:0000313" key="4">
    <source>
        <dbReference type="EMBL" id="MEL5989125.1"/>
    </source>
</evidence>
<evidence type="ECO:0000256" key="2">
    <source>
        <dbReference type="PROSITE-ProRule" id="PRU00335"/>
    </source>
</evidence>
<protein>
    <submittedName>
        <fullName evidence="4">TetR/AcrR family transcriptional regulator</fullName>
    </submittedName>
</protein>
<keyword evidence="1 2" id="KW-0238">DNA-binding</keyword>
<dbReference type="InterPro" id="IPR050624">
    <property type="entry name" value="HTH-type_Tx_Regulator"/>
</dbReference>
<sequence length="193" mass="22486">MSSSQDRRILRTQKKLKAALIHLLKEGHDLRSLSVTEVAQQATCNRVTFYSHYKDLDDLLCTIFDDYLTELLTYFRESYQALGKISSTDERLHLAIFEYIYQNQFIFSLIIKGEMLPGSQNRFCDSLVQLTGKEIALKDDLPIEVPALSYYSTYASLGFFIYWMNQDFKEKPEVMAKKLTYLQSKVFQEAEVL</sequence>
<dbReference type="Pfam" id="PF14278">
    <property type="entry name" value="TetR_C_8"/>
    <property type="match status" value="1"/>
</dbReference>
<feature type="domain" description="HTH tetR-type" evidence="3">
    <location>
        <begin position="10"/>
        <end position="71"/>
    </location>
</feature>